<accession>A0A0D8IXX8</accession>
<dbReference type="PATRIC" id="fig|1550024.3.peg.3123"/>
<dbReference type="EMBL" id="JXXK01000022">
    <property type="protein sequence ID" value="KJF39146.1"/>
    <property type="molecule type" value="Genomic_DNA"/>
</dbReference>
<protein>
    <submittedName>
        <fullName evidence="1">Abortive phage infection protein</fullName>
    </submittedName>
</protein>
<gene>
    <name evidence="1" type="ORF">TQ39_13695</name>
</gene>
<evidence type="ECO:0000313" key="1">
    <source>
        <dbReference type="EMBL" id="KJF39146.1"/>
    </source>
</evidence>
<dbReference type="Proteomes" id="UP000032483">
    <property type="component" value="Unassembled WGS sequence"/>
</dbReference>
<comment type="caution">
    <text evidence="1">The sequence shown here is derived from an EMBL/GenBank/DDBJ whole genome shotgun (WGS) entry which is preliminary data.</text>
</comment>
<proteinExistence type="predicted"/>
<dbReference type="RefSeq" id="WP_050005926.1">
    <property type="nucleotide sequence ID" value="NZ_JXXK01000022.1"/>
</dbReference>
<sequence>MNVTKSERFEQLDRLLTEHDGMLQTAQVIASGIVKPIFYEYVKEKNLQQVAHGIYVSEDTWIDAMFLLHLRCGQAVFSHESALFFHDLTDREPSPYAITVRRGYSTTRLKAEGLSIYTIKPELYEVGLTTGQTPFGHTVPVYDMERTICDLLRSRNSMEIQTFQGALKMYARRKDKDLRTLMQYAGMFRVEKILRQYLEVLL</sequence>
<name>A0A0D8IXX8_9FIRM</name>
<dbReference type="AlphaFoldDB" id="A0A0D8IXX8"/>
<reference evidence="1" key="1">
    <citation type="submission" date="2015-02" db="EMBL/GenBank/DDBJ databases">
        <title>A novel member of the family Ruminococcaceae isolated from human feces.</title>
        <authorList>
            <person name="Shkoporov A.N."/>
            <person name="Chaplin A.V."/>
            <person name="Motuzova O.V."/>
            <person name="Kafarskaia L.I."/>
            <person name="Khokhlova E.V."/>
            <person name="Efimov B.A."/>
        </authorList>
    </citation>
    <scope>NUCLEOTIDE SEQUENCE [LARGE SCALE GENOMIC DNA]</scope>
    <source>
        <strain evidence="1">585-1</strain>
    </source>
</reference>
<organism evidence="1 2">
    <name type="scientific">Ruthenibacterium lactatiformans</name>
    <dbReference type="NCBI Taxonomy" id="1550024"/>
    <lineage>
        <taxon>Bacteria</taxon>
        <taxon>Bacillati</taxon>
        <taxon>Bacillota</taxon>
        <taxon>Clostridia</taxon>
        <taxon>Eubacteriales</taxon>
        <taxon>Oscillospiraceae</taxon>
        <taxon>Ruthenibacterium</taxon>
    </lineage>
</organism>
<dbReference type="GeneID" id="42857620"/>
<keyword evidence="2" id="KW-1185">Reference proteome</keyword>
<evidence type="ECO:0000313" key="2">
    <source>
        <dbReference type="Proteomes" id="UP000032483"/>
    </source>
</evidence>